<dbReference type="GO" id="GO:0016787">
    <property type="term" value="F:hydrolase activity"/>
    <property type="evidence" value="ECO:0007669"/>
    <property type="project" value="UniProtKB-KW"/>
</dbReference>
<proteinExistence type="predicted"/>
<dbReference type="InterPro" id="IPR023365">
    <property type="entry name" value="Sortase_dom-sf"/>
</dbReference>
<dbReference type="CDD" id="cd05829">
    <property type="entry name" value="Sortase_F"/>
    <property type="match status" value="1"/>
</dbReference>
<dbReference type="Pfam" id="PF04203">
    <property type="entry name" value="Sortase"/>
    <property type="match status" value="1"/>
</dbReference>
<evidence type="ECO:0000256" key="1">
    <source>
        <dbReference type="ARBA" id="ARBA00022801"/>
    </source>
</evidence>
<dbReference type="InterPro" id="IPR042001">
    <property type="entry name" value="Sortase_F"/>
</dbReference>
<gene>
    <name evidence="2" type="ORF">ABN611_08595</name>
</gene>
<accession>A0AAU7TIN0</accession>
<name>A0AAU7TIN0_9ACTN</name>
<evidence type="ECO:0000313" key="2">
    <source>
        <dbReference type="EMBL" id="XBV26477.1"/>
    </source>
</evidence>
<dbReference type="EMBL" id="CP158165">
    <property type="protein sequence ID" value="XBV26477.1"/>
    <property type="molecule type" value="Genomic_DNA"/>
</dbReference>
<protein>
    <submittedName>
        <fullName evidence="2">Class F sortase</fullName>
    </submittedName>
</protein>
<dbReference type="SUPFAM" id="SSF63817">
    <property type="entry name" value="Sortase"/>
    <property type="match status" value="1"/>
</dbReference>
<dbReference type="RefSeq" id="WP_350279276.1">
    <property type="nucleotide sequence ID" value="NZ_CP158165.1"/>
</dbReference>
<sequence length="197" mass="20307">MPTPTGTAGFRTAGTPSAVPSVVPSVVQPSGPALPGRTGTPARSQRVRFVPQEVVLPGGARASVLQATTVDGELQVPVRARHVGWWDGGAQAGDPFGSVVLAGHVDSKTEGLGFFARLLAVRRGEVVVLRGAGHKASYRVESIVSVRKDALATSSGAFDQITGHRLVLITCTGAYDASRGGYENNLVVTAVPMGLAQ</sequence>
<keyword evidence="1" id="KW-0378">Hydrolase</keyword>
<reference evidence="2" key="1">
    <citation type="submission" date="2024-06" db="EMBL/GenBank/DDBJ databases">
        <title>Kribbella sp. strain HUAS MG21 genome sequences.</title>
        <authorList>
            <person name="Mo P."/>
        </authorList>
    </citation>
    <scope>NUCLEOTIDE SEQUENCE</scope>
    <source>
        <strain evidence="2">HUAS MG21</strain>
    </source>
</reference>
<dbReference type="Gene3D" id="2.40.260.10">
    <property type="entry name" value="Sortase"/>
    <property type="match status" value="1"/>
</dbReference>
<dbReference type="AlphaFoldDB" id="A0AAU7TIN0"/>
<organism evidence="2">
    <name type="scientific">Kribbella sp. HUAS MG21</name>
    <dbReference type="NCBI Taxonomy" id="3160966"/>
    <lineage>
        <taxon>Bacteria</taxon>
        <taxon>Bacillati</taxon>
        <taxon>Actinomycetota</taxon>
        <taxon>Actinomycetes</taxon>
        <taxon>Propionibacteriales</taxon>
        <taxon>Kribbellaceae</taxon>
        <taxon>Kribbella</taxon>
    </lineage>
</organism>
<dbReference type="InterPro" id="IPR005754">
    <property type="entry name" value="Sortase"/>
</dbReference>